<evidence type="ECO:0000313" key="2">
    <source>
        <dbReference type="EMBL" id="CAG8634982.1"/>
    </source>
</evidence>
<dbReference type="AlphaFoldDB" id="A0A9N9DCK3"/>
<comment type="caution">
    <text evidence="2">The sequence shown here is derived from an EMBL/GenBank/DDBJ whole genome shotgun (WGS) entry which is preliminary data.</text>
</comment>
<feature type="non-terminal residue" evidence="2">
    <location>
        <position position="1"/>
    </location>
</feature>
<dbReference type="OrthoDB" id="2427433at2759"/>
<keyword evidence="3" id="KW-1185">Reference proteome</keyword>
<sequence>ASPILPWGICQNWCLRKQVKESLKEKYPKYIPLVDPVDGSIEVRQRIAYLETFLKDYVIEVDVLEETENVDEGDNALTAAEKDELATGSRRSLTPGDDE</sequence>
<proteinExistence type="predicted"/>
<gene>
    <name evidence="2" type="ORF">PBRASI_LOCUS9456</name>
</gene>
<dbReference type="Proteomes" id="UP000789739">
    <property type="component" value="Unassembled WGS sequence"/>
</dbReference>
<protein>
    <submittedName>
        <fullName evidence="2">6473_t:CDS:1</fullName>
    </submittedName>
</protein>
<organism evidence="2 3">
    <name type="scientific">Paraglomus brasilianum</name>
    <dbReference type="NCBI Taxonomy" id="144538"/>
    <lineage>
        <taxon>Eukaryota</taxon>
        <taxon>Fungi</taxon>
        <taxon>Fungi incertae sedis</taxon>
        <taxon>Mucoromycota</taxon>
        <taxon>Glomeromycotina</taxon>
        <taxon>Glomeromycetes</taxon>
        <taxon>Paraglomerales</taxon>
        <taxon>Paraglomeraceae</taxon>
        <taxon>Paraglomus</taxon>
    </lineage>
</organism>
<name>A0A9N9DCK3_9GLOM</name>
<accession>A0A9N9DCK3</accession>
<reference evidence="2" key="1">
    <citation type="submission" date="2021-06" db="EMBL/GenBank/DDBJ databases">
        <authorList>
            <person name="Kallberg Y."/>
            <person name="Tangrot J."/>
            <person name="Rosling A."/>
        </authorList>
    </citation>
    <scope>NUCLEOTIDE SEQUENCE</scope>
    <source>
        <strain evidence="2">BR232B</strain>
    </source>
</reference>
<feature type="region of interest" description="Disordered" evidence="1">
    <location>
        <begin position="70"/>
        <end position="99"/>
    </location>
</feature>
<evidence type="ECO:0000256" key="1">
    <source>
        <dbReference type="SAM" id="MobiDB-lite"/>
    </source>
</evidence>
<dbReference type="EMBL" id="CAJVPI010002074">
    <property type="protein sequence ID" value="CAG8634982.1"/>
    <property type="molecule type" value="Genomic_DNA"/>
</dbReference>
<evidence type="ECO:0000313" key="3">
    <source>
        <dbReference type="Proteomes" id="UP000789739"/>
    </source>
</evidence>